<dbReference type="SUPFAM" id="SSF50891">
    <property type="entry name" value="Cyclophilin-like"/>
    <property type="match status" value="1"/>
</dbReference>
<evidence type="ECO:0000313" key="5">
    <source>
        <dbReference type="EMBL" id="SFC25615.1"/>
    </source>
</evidence>
<name>A0A1I1HP96_9RHOB</name>
<organism evidence="5 6">
    <name type="scientific">Tropicimonas isoalkanivorans</name>
    <dbReference type="NCBI Taxonomy" id="441112"/>
    <lineage>
        <taxon>Bacteria</taxon>
        <taxon>Pseudomonadati</taxon>
        <taxon>Pseudomonadota</taxon>
        <taxon>Alphaproteobacteria</taxon>
        <taxon>Rhodobacterales</taxon>
        <taxon>Roseobacteraceae</taxon>
        <taxon>Tropicimonas</taxon>
    </lineage>
</organism>
<evidence type="ECO:0000256" key="2">
    <source>
        <dbReference type="ARBA" id="ARBA00022801"/>
    </source>
</evidence>
<dbReference type="Proteomes" id="UP000198728">
    <property type="component" value="Unassembled WGS sequence"/>
</dbReference>
<evidence type="ECO:0000256" key="3">
    <source>
        <dbReference type="ARBA" id="ARBA00022840"/>
    </source>
</evidence>
<keyword evidence="6" id="KW-1185">Reference proteome</keyword>
<dbReference type="InterPro" id="IPR029000">
    <property type="entry name" value="Cyclophilin-like_dom_sf"/>
</dbReference>
<dbReference type="SMART" id="SM00796">
    <property type="entry name" value="AHS1"/>
    <property type="match status" value="1"/>
</dbReference>
<dbReference type="NCBIfam" id="TIGR00370">
    <property type="entry name" value="5-oxoprolinase subunit PxpB"/>
    <property type="match status" value="1"/>
</dbReference>
<dbReference type="EMBL" id="FOLG01000003">
    <property type="protein sequence ID" value="SFC25615.1"/>
    <property type="molecule type" value="Genomic_DNA"/>
</dbReference>
<dbReference type="InterPro" id="IPR003833">
    <property type="entry name" value="CT_C_D"/>
</dbReference>
<proteinExistence type="predicted"/>
<dbReference type="PANTHER" id="PTHR34698">
    <property type="entry name" value="5-OXOPROLINASE SUBUNIT B"/>
    <property type="match status" value="1"/>
</dbReference>
<dbReference type="SUPFAM" id="SSF160467">
    <property type="entry name" value="PH0987 N-terminal domain-like"/>
    <property type="match status" value="1"/>
</dbReference>
<evidence type="ECO:0000259" key="4">
    <source>
        <dbReference type="SMART" id="SM00796"/>
    </source>
</evidence>
<keyword evidence="3" id="KW-0067">ATP-binding</keyword>
<dbReference type="PANTHER" id="PTHR34698:SF2">
    <property type="entry name" value="5-OXOPROLINASE SUBUNIT B"/>
    <property type="match status" value="1"/>
</dbReference>
<dbReference type="AlphaFoldDB" id="A0A1I1HP96"/>
<reference evidence="5 6" key="1">
    <citation type="submission" date="2016-10" db="EMBL/GenBank/DDBJ databases">
        <authorList>
            <person name="de Groot N.N."/>
        </authorList>
    </citation>
    <scope>NUCLEOTIDE SEQUENCE [LARGE SCALE GENOMIC DNA]</scope>
    <source>
        <strain evidence="5 6">DSM 19548</strain>
    </source>
</reference>
<dbReference type="GO" id="GO:0005524">
    <property type="term" value="F:ATP binding"/>
    <property type="evidence" value="ECO:0007669"/>
    <property type="project" value="UniProtKB-KW"/>
</dbReference>
<accession>A0A1I1HP96</accession>
<evidence type="ECO:0000313" key="6">
    <source>
        <dbReference type="Proteomes" id="UP000198728"/>
    </source>
</evidence>
<dbReference type="InterPro" id="IPR010016">
    <property type="entry name" value="PxpB"/>
</dbReference>
<dbReference type="Gene3D" id="2.40.100.10">
    <property type="entry name" value="Cyclophilin-like"/>
    <property type="match status" value="1"/>
</dbReference>
<dbReference type="RefSeq" id="WP_093360201.1">
    <property type="nucleotide sequence ID" value="NZ_FOLG01000003.1"/>
</dbReference>
<gene>
    <name evidence="5" type="ORF">SAMN04488094_103231</name>
</gene>
<evidence type="ECO:0000256" key="1">
    <source>
        <dbReference type="ARBA" id="ARBA00022741"/>
    </source>
</evidence>
<sequence length="214" mass="22909">MTAPIISSLGARALLFDAGGAFSLTVQERIWALARKVDGWDEVRETCPGVTNLTVVTWGPSADLEERLLETWEEVRRLPKKQVAPGRLLEIPVVYDGVDLELVSRLSGLSPAEVIARHAAPTYSAFAIGSHPGFGYLGPLDPVLEVPRRAEPRISMPAGTVSIAGAQTGVSASDGPTGWHVLGRTSLRMFVADRDPPALLAAGDRVRFVPVARP</sequence>
<feature type="domain" description="Carboxyltransferase" evidence="4">
    <location>
        <begin position="4"/>
        <end position="200"/>
    </location>
</feature>
<keyword evidence="2" id="KW-0378">Hydrolase</keyword>
<dbReference type="STRING" id="441112.SAMN04488094_103231"/>
<dbReference type="GO" id="GO:0016787">
    <property type="term" value="F:hydrolase activity"/>
    <property type="evidence" value="ECO:0007669"/>
    <property type="project" value="UniProtKB-KW"/>
</dbReference>
<dbReference type="OrthoDB" id="9768696at2"/>
<dbReference type="Pfam" id="PF02682">
    <property type="entry name" value="CT_C_D"/>
    <property type="match status" value="1"/>
</dbReference>
<protein>
    <submittedName>
        <fullName evidence="5">Sensor histidine kinase inhibitor, KipI family</fullName>
    </submittedName>
</protein>
<keyword evidence="1" id="KW-0547">Nucleotide-binding</keyword>